<keyword evidence="1" id="KW-0812">Transmembrane</keyword>
<evidence type="ECO:0000313" key="3">
    <source>
        <dbReference type="Proteomes" id="UP000095038"/>
    </source>
</evidence>
<dbReference type="AlphaFoldDB" id="A0A1D2VRK1"/>
<reference evidence="3" key="1">
    <citation type="submission" date="2016-05" db="EMBL/GenBank/DDBJ databases">
        <title>Comparative genomics of biotechnologically important yeasts.</title>
        <authorList>
            <consortium name="DOE Joint Genome Institute"/>
            <person name="Riley R."/>
            <person name="Haridas S."/>
            <person name="Wolfe K.H."/>
            <person name="Lopes M.R."/>
            <person name="Hittinger C.T."/>
            <person name="Goker M."/>
            <person name="Salamov A."/>
            <person name="Wisecaver J."/>
            <person name="Long T.M."/>
            <person name="Aerts A.L."/>
            <person name="Barry K."/>
            <person name="Choi C."/>
            <person name="Clum A."/>
            <person name="Coughlan A.Y."/>
            <person name="Deshpande S."/>
            <person name="Douglass A.P."/>
            <person name="Hanson S.J."/>
            <person name="Klenk H.-P."/>
            <person name="Labutti K."/>
            <person name="Lapidus A."/>
            <person name="Lindquist E."/>
            <person name="Lipzen A."/>
            <person name="Meier-Kolthoff J.P."/>
            <person name="Ohm R.A."/>
            <person name="Otillar R.P."/>
            <person name="Pangilinan J."/>
            <person name="Peng Y."/>
            <person name="Rokas A."/>
            <person name="Rosa C.A."/>
            <person name="Scheuner C."/>
            <person name="Sibirny A.A."/>
            <person name="Slot J.C."/>
            <person name="Stielow J.B."/>
            <person name="Sun H."/>
            <person name="Kurtzman C.P."/>
            <person name="Blackwell M."/>
            <person name="Grigoriev I.V."/>
            <person name="Jeffries T.W."/>
        </authorList>
    </citation>
    <scope>NUCLEOTIDE SEQUENCE [LARGE SCALE GENOMIC DNA]</scope>
    <source>
        <strain evidence="3">DSM 1968</strain>
    </source>
</reference>
<evidence type="ECO:0000256" key="1">
    <source>
        <dbReference type="SAM" id="Phobius"/>
    </source>
</evidence>
<feature type="transmembrane region" description="Helical" evidence="1">
    <location>
        <begin position="38"/>
        <end position="56"/>
    </location>
</feature>
<evidence type="ECO:0000313" key="2">
    <source>
        <dbReference type="EMBL" id="ODV64197.1"/>
    </source>
</evidence>
<proteinExistence type="predicted"/>
<keyword evidence="1" id="KW-0472">Membrane</keyword>
<accession>A0A1D2VRK1</accession>
<dbReference type="GeneID" id="30962201"/>
<sequence length="108" mass="12649">MPSYLQSDNNFHFTAFLPSPRSGPKQRFSMQLTVGPALWYYMHTEAFVCIYACLCFPNQIKKKWKWVQKIFLKVFYNKANVVFPAGLNQLVQNGLKILLEKGAKYLFF</sequence>
<protein>
    <submittedName>
        <fullName evidence="2">Uncharacterized protein</fullName>
    </submittedName>
</protein>
<organism evidence="2 3">
    <name type="scientific">Ascoidea rubescens DSM 1968</name>
    <dbReference type="NCBI Taxonomy" id="1344418"/>
    <lineage>
        <taxon>Eukaryota</taxon>
        <taxon>Fungi</taxon>
        <taxon>Dikarya</taxon>
        <taxon>Ascomycota</taxon>
        <taxon>Saccharomycotina</taxon>
        <taxon>Saccharomycetes</taxon>
        <taxon>Ascoideaceae</taxon>
        <taxon>Ascoidea</taxon>
    </lineage>
</organism>
<keyword evidence="3" id="KW-1185">Reference proteome</keyword>
<name>A0A1D2VRK1_9ASCO</name>
<dbReference type="RefSeq" id="XP_020050504.1">
    <property type="nucleotide sequence ID" value="XM_020188565.1"/>
</dbReference>
<dbReference type="EMBL" id="KV454475">
    <property type="protein sequence ID" value="ODV64197.1"/>
    <property type="molecule type" value="Genomic_DNA"/>
</dbReference>
<gene>
    <name evidence="2" type="ORF">ASCRUDRAFT_103381</name>
</gene>
<dbReference type="Proteomes" id="UP000095038">
    <property type="component" value="Unassembled WGS sequence"/>
</dbReference>
<keyword evidence="1" id="KW-1133">Transmembrane helix</keyword>
<dbReference type="InParanoid" id="A0A1D2VRK1"/>